<accession>A0A544T057</accession>
<dbReference type="Gene3D" id="1.10.3810.10">
    <property type="entry name" value="Biosynthetic peptidoglycan transglycosylase-like"/>
    <property type="match status" value="1"/>
</dbReference>
<dbReference type="InterPro" id="IPR001460">
    <property type="entry name" value="PCN-bd_Tpept"/>
</dbReference>
<dbReference type="GO" id="GO:0009002">
    <property type="term" value="F:serine-type D-Ala-D-Ala carboxypeptidase activity"/>
    <property type="evidence" value="ECO:0007669"/>
    <property type="project" value="UniProtKB-EC"/>
</dbReference>
<dbReference type="GO" id="GO:0071555">
    <property type="term" value="P:cell wall organization"/>
    <property type="evidence" value="ECO:0007669"/>
    <property type="project" value="UniProtKB-KW"/>
</dbReference>
<evidence type="ECO:0000313" key="18">
    <source>
        <dbReference type="Proteomes" id="UP000317316"/>
    </source>
</evidence>
<evidence type="ECO:0000313" key="17">
    <source>
        <dbReference type="EMBL" id="TQR10826.1"/>
    </source>
</evidence>
<feature type="domain" description="Penicillin-binding protein transpeptidase" evidence="15">
    <location>
        <begin position="350"/>
        <end position="616"/>
    </location>
</feature>
<evidence type="ECO:0000259" key="16">
    <source>
        <dbReference type="Pfam" id="PF00912"/>
    </source>
</evidence>
<dbReference type="Pfam" id="PF00905">
    <property type="entry name" value="Transpeptidase"/>
    <property type="match status" value="1"/>
</dbReference>
<evidence type="ECO:0000256" key="9">
    <source>
        <dbReference type="ARBA" id="ARBA00022984"/>
    </source>
</evidence>
<dbReference type="GO" id="GO:0030288">
    <property type="term" value="C:outer membrane-bounded periplasmic space"/>
    <property type="evidence" value="ECO:0007669"/>
    <property type="project" value="TreeGrafter"/>
</dbReference>
<dbReference type="GO" id="GO:0008658">
    <property type="term" value="F:penicillin binding"/>
    <property type="evidence" value="ECO:0007669"/>
    <property type="project" value="InterPro"/>
</dbReference>
<dbReference type="PANTHER" id="PTHR32282:SF11">
    <property type="entry name" value="PENICILLIN-BINDING PROTEIN 1B"/>
    <property type="match status" value="1"/>
</dbReference>
<proteinExistence type="predicted"/>
<dbReference type="InterPro" id="IPR036950">
    <property type="entry name" value="PBP_transglycosylase"/>
</dbReference>
<keyword evidence="18" id="KW-1185">Reference proteome</keyword>
<evidence type="ECO:0000256" key="11">
    <source>
        <dbReference type="ARBA" id="ARBA00023268"/>
    </source>
</evidence>
<sequence length="623" mass="70627">MRQAIGFIILLLCFPFIWILYSFIHTEILVASSYKDNLAESIRISSPSISSPIVLLDEQGQVFSEDYVEWREPLPLESIPLFAQELFIQSEDVEFYNHIGFNFSAIFRAVFANAIANSKEQGASTITQQLVRLRYLTTEKTYERKVTELLYAYEMEKQLTKEEILSNYLNEIYFGNQVYGIGAAATYYFSRPLNELTEAELAFISAIPNNPMLYDPLVHFDATKKRQELLIDVLVKNNKIAAADGDALKAMPIVLHIKTKTQVYPAYSTYVMEELKNLIASKEGFLEQIATAQSEHQKHFFEKELQSRVNEISAKGITIYTALDPAKQLKEDNYINNLLRKTPGLQAASAVINNETREIISLYGGKDYKKYDFHRAYQAVRQPGSAFKPLLVYAPLFETTSLTPQNGINAGRFCIGTYCPQNYGGAIYGNVTIKEAFRFSYNTPAVRLLQTTGIETAFNKLEPFQFNHIVKEDYSYAAALGGLTRGVTPLEMADAYTSFINGMYKPAHAIRKVVDKNGEILYEWNEEKQEAWSPKTVQTMRNLLQDVVANGTGKGISVPSSYIGAKTGTTNDYVDYWIAGLSDTYTSAVWIGYDLPKNMKSIESKKIHHSIFNQIMRDNKRSY</sequence>
<dbReference type="GO" id="GO:0008360">
    <property type="term" value="P:regulation of cell shape"/>
    <property type="evidence" value="ECO:0007669"/>
    <property type="project" value="UniProtKB-KW"/>
</dbReference>
<organism evidence="17 18">
    <name type="scientific">Psychrobacillus lasiicapitis</name>
    <dbReference type="NCBI Taxonomy" id="1636719"/>
    <lineage>
        <taxon>Bacteria</taxon>
        <taxon>Bacillati</taxon>
        <taxon>Bacillota</taxon>
        <taxon>Bacilli</taxon>
        <taxon>Bacillales</taxon>
        <taxon>Bacillaceae</taxon>
        <taxon>Psychrobacillus</taxon>
    </lineage>
</organism>
<evidence type="ECO:0000256" key="1">
    <source>
        <dbReference type="ARBA" id="ARBA00004236"/>
    </source>
</evidence>
<keyword evidence="4" id="KW-0645">Protease</keyword>
<evidence type="ECO:0000256" key="5">
    <source>
        <dbReference type="ARBA" id="ARBA00022676"/>
    </source>
</evidence>
<evidence type="ECO:0000256" key="14">
    <source>
        <dbReference type="ARBA" id="ARBA00049902"/>
    </source>
</evidence>
<dbReference type="GO" id="GO:0009252">
    <property type="term" value="P:peptidoglycan biosynthetic process"/>
    <property type="evidence" value="ECO:0007669"/>
    <property type="project" value="UniProtKB-KW"/>
</dbReference>
<comment type="catalytic activity">
    <reaction evidence="14">
        <text>[GlcNAc-(1-&gt;4)-Mur2Ac(oyl-L-Ala-gamma-D-Glu-L-Lys-D-Ala-D-Ala)](n)-di-trans,octa-cis-undecaprenyl diphosphate + beta-D-GlcNAc-(1-&gt;4)-Mur2Ac(oyl-L-Ala-gamma-D-Glu-L-Lys-D-Ala-D-Ala)-di-trans,octa-cis-undecaprenyl diphosphate = [GlcNAc-(1-&gt;4)-Mur2Ac(oyl-L-Ala-gamma-D-Glu-L-Lys-D-Ala-D-Ala)](n+1)-di-trans,octa-cis-undecaprenyl diphosphate + di-trans,octa-cis-undecaprenyl diphosphate + H(+)</text>
        <dbReference type="Rhea" id="RHEA:23708"/>
        <dbReference type="Rhea" id="RHEA-COMP:9602"/>
        <dbReference type="Rhea" id="RHEA-COMP:9603"/>
        <dbReference type="ChEBI" id="CHEBI:15378"/>
        <dbReference type="ChEBI" id="CHEBI:58405"/>
        <dbReference type="ChEBI" id="CHEBI:60033"/>
        <dbReference type="ChEBI" id="CHEBI:78435"/>
        <dbReference type="EC" id="2.4.99.28"/>
    </reaction>
</comment>
<keyword evidence="2" id="KW-1003">Cell membrane</keyword>
<dbReference type="Proteomes" id="UP000317316">
    <property type="component" value="Unassembled WGS sequence"/>
</dbReference>
<comment type="subcellular location">
    <subcellularLocation>
        <location evidence="1">Cell membrane</location>
    </subcellularLocation>
</comment>
<keyword evidence="10" id="KW-0472">Membrane</keyword>
<protein>
    <submittedName>
        <fullName evidence="17">Penicillin-binding protein</fullName>
    </submittedName>
</protein>
<evidence type="ECO:0000259" key="15">
    <source>
        <dbReference type="Pfam" id="PF00905"/>
    </source>
</evidence>
<dbReference type="InterPro" id="IPR001264">
    <property type="entry name" value="Glyco_trans_51"/>
</dbReference>
<name>A0A544T057_9BACI</name>
<dbReference type="SUPFAM" id="SSF56601">
    <property type="entry name" value="beta-lactamase/transpeptidase-like"/>
    <property type="match status" value="1"/>
</dbReference>
<dbReference type="SUPFAM" id="SSF53955">
    <property type="entry name" value="Lysozyme-like"/>
    <property type="match status" value="1"/>
</dbReference>
<dbReference type="AlphaFoldDB" id="A0A544T057"/>
<evidence type="ECO:0000256" key="4">
    <source>
        <dbReference type="ARBA" id="ARBA00022670"/>
    </source>
</evidence>
<dbReference type="InterPro" id="IPR023346">
    <property type="entry name" value="Lysozyme-like_dom_sf"/>
</dbReference>
<evidence type="ECO:0000256" key="10">
    <source>
        <dbReference type="ARBA" id="ARBA00023136"/>
    </source>
</evidence>
<evidence type="ECO:0000256" key="7">
    <source>
        <dbReference type="ARBA" id="ARBA00022801"/>
    </source>
</evidence>
<keyword evidence="8" id="KW-0133">Cell shape</keyword>
<keyword evidence="12" id="KW-0961">Cell wall biogenesis/degradation</keyword>
<evidence type="ECO:0000256" key="13">
    <source>
        <dbReference type="ARBA" id="ARBA00034000"/>
    </source>
</evidence>
<dbReference type="InterPro" id="IPR050396">
    <property type="entry name" value="Glycosyltr_51/Transpeptidase"/>
</dbReference>
<dbReference type="GO" id="GO:0008955">
    <property type="term" value="F:peptidoglycan glycosyltransferase activity"/>
    <property type="evidence" value="ECO:0007669"/>
    <property type="project" value="UniProtKB-EC"/>
</dbReference>
<keyword evidence="5" id="KW-0328">Glycosyltransferase</keyword>
<feature type="domain" description="Glycosyl transferase family 51" evidence="16">
    <location>
        <begin position="67"/>
        <end position="232"/>
    </location>
</feature>
<dbReference type="InterPro" id="IPR012338">
    <property type="entry name" value="Beta-lactam/transpept-like"/>
</dbReference>
<dbReference type="OrthoDB" id="9766909at2"/>
<dbReference type="GO" id="GO:0005886">
    <property type="term" value="C:plasma membrane"/>
    <property type="evidence" value="ECO:0007669"/>
    <property type="project" value="UniProtKB-SubCell"/>
</dbReference>
<dbReference type="Pfam" id="PF00912">
    <property type="entry name" value="Transgly"/>
    <property type="match status" value="1"/>
</dbReference>
<evidence type="ECO:0000256" key="2">
    <source>
        <dbReference type="ARBA" id="ARBA00022475"/>
    </source>
</evidence>
<comment type="catalytic activity">
    <reaction evidence="13">
        <text>Preferential cleavage: (Ac)2-L-Lys-D-Ala-|-D-Ala. Also transpeptidation of peptidyl-alanyl moieties that are N-acyl substituents of D-alanine.</text>
        <dbReference type="EC" id="3.4.16.4"/>
    </reaction>
</comment>
<dbReference type="PANTHER" id="PTHR32282">
    <property type="entry name" value="BINDING PROTEIN TRANSPEPTIDASE, PUTATIVE-RELATED"/>
    <property type="match status" value="1"/>
</dbReference>
<reference evidence="17 18" key="1">
    <citation type="submission" date="2019-05" db="EMBL/GenBank/DDBJ databases">
        <title>Psychrobacillus vulpis sp. nov., a new species isolated from feces of a red fox that inhabits in The Tablas de Daimiel Natural Park, Albacete, Spain.</title>
        <authorList>
            <person name="Rodriguez M."/>
            <person name="Reina J.C."/>
            <person name="Bejar V."/>
            <person name="Llamas I."/>
        </authorList>
    </citation>
    <scope>NUCLEOTIDE SEQUENCE [LARGE SCALE GENOMIC DNA]</scope>
    <source>
        <strain evidence="17 18">NEAU-3TGS17</strain>
    </source>
</reference>
<keyword evidence="9" id="KW-0573">Peptidoglycan synthesis</keyword>
<dbReference type="GO" id="GO:0006508">
    <property type="term" value="P:proteolysis"/>
    <property type="evidence" value="ECO:0007669"/>
    <property type="project" value="UniProtKB-KW"/>
</dbReference>
<evidence type="ECO:0000256" key="8">
    <source>
        <dbReference type="ARBA" id="ARBA00022960"/>
    </source>
</evidence>
<dbReference type="Gene3D" id="3.40.710.10">
    <property type="entry name" value="DD-peptidase/beta-lactamase superfamily"/>
    <property type="match status" value="1"/>
</dbReference>
<dbReference type="RefSeq" id="WP_142540146.1">
    <property type="nucleotide sequence ID" value="NZ_BMIE01000008.1"/>
</dbReference>
<dbReference type="EMBL" id="VDGH01000010">
    <property type="protein sequence ID" value="TQR10826.1"/>
    <property type="molecule type" value="Genomic_DNA"/>
</dbReference>
<keyword evidence="3" id="KW-0121">Carboxypeptidase</keyword>
<comment type="caution">
    <text evidence="17">The sequence shown here is derived from an EMBL/GenBank/DDBJ whole genome shotgun (WGS) entry which is preliminary data.</text>
</comment>
<gene>
    <name evidence="17" type="ORF">FG382_17370</name>
</gene>
<evidence type="ECO:0000256" key="3">
    <source>
        <dbReference type="ARBA" id="ARBA00022645"/>
    </source>
</evidence>
<evidence type="ECO:0000256" key="12">
    <source>
        <dbReference type="ARBA" id="ARBA00023316"/>
    </source>
</evidence>
<keyword evidence="11" id="KW-0511">Multifunctional enzyme</keyword>
<evidence type="ECO:0000256" key="6">
    <source>
        <dbReference type="ARBA" id="ARBA00022679"/>
    </source>
</evidence>
<keyword evidence="7" id="KW-0378">Hydrolase</keyword>
<keyword evidence="6" id="KW-0808">Transferase</keyword>